<dbReference type="GO" id="GO:0048038">
    <property type="term" value="F:quinone binding"/>
    <property type="evidence" value="ECO:0007669"/>
    <property type="project" value="UniProtKB-UniRule"/>
</dbReference>
<dbReference type="Proteomes" id="UP000594042">
    <property type="component" value="Chromosome"/>
</dbReference>
<comment type="subcellular location">
    <subcellularLocation>
        <location evidence="2">Cell membrane</location>
        <topology evidence="2">Multi-pass membrane protein</topology>
    </subcellularLocation>
</comment>
<dbReference type="EMBL" id="AP023322">
    <property type="protein sequence ID" value="BCI63395.1"/>
    <property type="molecule type" value="Genomic_DNA"/>
</dbReference>
<dbReference type="AlphaFoldDB" id="A0A7G1HUG3"/>
<feature type="transmembrane region" description="Helical" evidence="2">
    <location>
        <begin position="61"/>
        <end position="83"/>
    </location>
</feature>
<dbReference type="InterPro" id="IPR042106">
    <property type="entry name" value="Nuo/plastoQ_OxRdtase_6_NuoJ"/>
</dbReference>
<dbReference type="RefSeq" id="WP_021930637.1">
    <property type="nucleotide sequence ID" value="NZ_AP023322.1"/>
</dbReference>
<evidence type="ECO:0000256" key="1">
    <source>
        <dbReference type="ARBA" id="ARBA00005698"/>
    </source>
</evidence>
<comment type="similarity">
    <text evidence="1 2">Belongs to the complex I subunit 6 family.</text>
</comment>
<keyword evidence="2" id="KW-1133">Transmembrane helix</keyword>
<evidence type="ECO:0000313" key="3">
    <source>
        <dbReference type="EMBL" id="BCI63395.1"/>
    </source>
</evidence>
<keyword evidence="4" id="KW-1185">Reference proteome</keyword>
<keyword evidence="2" id="KW-0874">Quinone</keyword>
<dbReference type="Pfam" id="PF00499">
    <property type="entry name" value="Oxidored_q3"/>
    <property type="match status" value="1"/>
</dbReference>
<dbReference type="GO" id="GO:0008137">
    <property type="term" value="F:NADH dehydrogenase (ubiquinone) activity"/>
    <property type="evidence" value="ECO:0007669"/>
    <property type="project" value="UniProtKB-UniRule"/>
</dbReference>
<feature type="transmembrane region" description="Helical" evidence="2">
    <location>
        <begin position="95"/>
        <end position="113"/>
    </location>
</feature>
<evidence type="ECO:0000256" key="2">
    <source>
        <dbReference type="RuleBase" id="RU004429"/>
    </source>
</evidence>
<dbReference type="PANTHER" id="PTHR33269">
    <property type="entry name" value="NADH-UBIQUINONE OXIDOREDUCTASE CHAIN 6"/>
    <property type="match status" value="1"/>
</dbReference>
<feature type="transmembrane region" description="Helical" evidence="2">
    <location>
        <begin position="30"/>
        <end position="49"/>
    </location>
</feature>
<reference evidence="4" key="1">
    <citation type="submission" date="2020-07" db="EMBL/GenBank/DDBJ databases">
        <title>Complete genome sequencing of Coprobacter sp. strain 2CBH44.</title>
        <authorList>
            <person name="Sakamoto M."/>
            <person name="Murakami T."/>
            <person name="Mori H."/>
        </authorList>
    </citation>
    <scope>NUCLEOTIDE SEQUENCE [LARGE SCALE GENOMIC DNA]</scope>
    <source>
        <strain evidence="4">2CBH44</strain>
    </source>
</reference>
<dbReference type="InterPro" id="IPR001457">
    <property type="entry name" value="NADH_UbQ/plastoQ_OxRdtase_su6"/>
</dbReference>
<accession>A0A7G1HUG3</accession>
<dbReference type="KEGG" id="copr:Cop2CBH44_17480"/>
<feature type="transmembrane region" description="Helical" evidence="2">
    <location>
        <begin position="145"/>
        <end position="167"/>
    </location>
</feature>
<dbReference type="EC" id="7.1.1.-" evidence="2"/>
<evidence type="ECO:0000313" key="4">
    <source>
        <dbReference type="Proteomes" id="UP000594042"/>
    </source>
</evidence>
<keyword evidence="2" id="KW-0520">NAD</keyword>
<comment type="function">
    <text evidence="2">NDH-1 shuttles electrons from NADH, via FMN and iron-sulfur (Fe-S) centers, to quinones in the respiratory chain. Couples the redox reaction to proton translocation (for every two electrons transferred, four hydrogen ions are translocated across the cytoplasmic membrane), and thus conserves the redox energy in a proton gradient.</text>
</comment>
<dbReference type="GO" id="GO:0005886">
    <property type="term" value="C:plasma membrane"/>
    <property type="evidence" value="ECO:0007669"/>
    <property type="project" value="UniProtKB-SubCell"/>
</dbReference>
<comment type="catalytic activity">
    <reaction evidence="2">
        <text>a quinone + NADH + 5 H(+)(in) = a quinol + NAD(+) + 4 H(+)(out)</text>
        <dbReference type="Rhea" id="RHEA:57888"/>
        <dbReference type="ChEBI" id="CHEBI:15378"/>
        <dbReference type="ChEBI" id="CHEBI:24646"/>
        <dbReference type="ChEBI" id="CHEBI:57540"/>
        <dbReference type="ChEBI" id="CHEBI:57945"/>
        <dbReference type="ChEBI" id="CHEBI:132124"/>
    </reaction>
</comment>
<gene>
    <name evidence="3" type="ORF">Cop2CBH44_17480</name>
</gene>
<feature type="transmembrane region" description="Helical" evidence="2">
    <location>
        <begin position="6"/>
        <end position="23"/>
    </location>
</feature>
<sequence>MEQVANQVIFYLLSAAIIIFSVLTVTTRRILRAATFLLFVLFATAGLYFQLDYHFLGAVQLAVYAGGIVVLFVFSILLTSGPGEKSERLTNKKRAWGLIASISGAALCLYALLTHVFPVSQFQNGGALDMKQVGHTLMGMEKYQYILPFEALSVLLLACIIGGIMIARKR</sequence>
<organism evidence="3 4">
    <name type="scientific">Coprobacter secundus subsp. similis</name>
    <dbReference type="NCBI Taxonomy" id="2751153"/>
    <lineage>
        <taxon>Bacteria</taxon>
        <taxon>Pseudomonadati</taxon>
        <taxon>Bacteroidota</taxon>
        <taxon>Bacteroidia</taxon>
        <taxon>Bacteroidales</taxon>
        <taxon>Barnesiellaceae</taxon>
        <taxon>Coprobacter</taxon>
    </lineage>
</organism>
<keyword evidence="2" id="KW-1003">Cell membrane</keyword>
<dbReference type="Gene3D" id="1.20.120.1200">
    <property type="entry name" value="NADH-ubiquinone/plastoquinone oxidoreductase chain 6, subunit NuoJ"/>
    <property type="match status" value="1"/>
</dbReference>
<proteinExistence type="inferred from homology"/>
<dbReference type="PANTHER" id="PTHR33269:SF17">
    <property type="entry name" value="NADH-UBIQUINONE OXIDOREDUCTASE CHAIN 6"/>
    <property type="match status" value="1"/>
</dbReference>
<name>A0A7G1HUG3_9BACT</name>
<keyword evidence="2" id="KW-0812">Transmembrane</keyword>
<keyword evidence="2" id="KW-0472">Membrane</keyword>
<protein>
    <recommendedName>
        <fullName evidence="2">NADH-quinone oxidoreductase subunit J</fullName>
        <ecNumber evidence="2">7.1.1.-</ecNumber>
    </recommendedName>
</protein>